<feature type="compositionally biased region" description="Pro residues" evidence="1">
    <location>
        <begin position="344"/>
        <end position="385"/>
    </location>
</feature>
<reference evidence="4 5" key="1">
    <citation type="submission" date="2023-04" db="EMBL/GenBank/DDBJ databases">
        <title>Forest soil microbial communities from Buena Vista Peninsula, Colon Province, Panama.</title>
        <authorList>
            <person name="Bouskill N."/>
        </authorList>
    </citation>
    <scope>NUCLEOTIDE SEQUENCE [LARGE SCALE GENOMIC DNA]</scope>
    <source>
        <strain evidence="4 5">AC80</strain>
    </source>
</reference>
<name>A0ABT6KU40_9MYCO</name>
<dbReference type="Pfam" id="PF23717">
    <property type="entry name" value="DUF7159"/>
    <property type="match status" value="1"/>
</dbReference>
<feature type="region of interest" description="Disordered" evidence="1">
    <location>
        <begin position="313"/>
        <end position="403"/>
    </location>
</feature>
<feature type="domain" description="DUF7159" evidence="3">
    <location>
        <begin position="12"/>
        <end position="230"/>
    </location>
</feature>
<proteinExistence type="predicted"/>
<keyword evidence="2" id="KW-0812">Transmembrane</keyword>
<feature type="region of interest" description="Disordered" evidence="1">
    <location>
        <begin position="283"/>
        <end position="302"/>
    </location>
</feature>
<protein>
    <recommendedName>
        <fullName evidence="3">DUF7159 domain-containing protein</fullName>
    </recommendedName>
</protein>
<evidence type="ECO:0000313" key="5">
    <source>
        <dbReference type="Proteomes" id="UP001160130"/>
    </source>
</evidence>
<dbReference type="InterPro" id="IPR055583">
    <property type="entry name" value="DUF7159"/>
</dbReference>
<organism evidence="4 5">
    <name type="scientific">Mycolicibacterium frederiksbergense</name>
    <dbReference type="NCBI Taxonomy" id="117567"/>
    <lineage>
        <taxon>Bacteria</taxon>
        <taxon>Bacillati</taxon>
        <taxon>Actinomycetota</taxon>
        <taxon>Actinomycetes</taxon>
        <taxon>Mycobacteriales</taxon>
        <taxon>Mycobacteriaceae</taxon>
        <taxon>Mycolicibacterium</taxon>
    </lineage>
</organism>
<sequence>MATAPRGVHVEAVLGVSITPSTVGLILVEGAEANGATIDHDAIDIRGHSASRTDQICDQVVAAIRRAEAVAAEHGRRLATIGVTWSAGAGSEAAVLLGKLAAAGLAGVVPVRLPHATDALARGIAGIVGFETTGVCVLEPDVVQAMTVGGDIPVHTTFSRGIETVAGLTQWLLDMFAAAVPRPDALVVVGAAVDLDAVLPKLEQALAVPVFTPAEPGLPLARGAALASVRRGRRGFSEDSVVPARRRWVAAQLVPLAILVCGLVTFVVSLSLAISLQLLPSAEQPTPHRTTRPAVSTSGASVSVRQAPPVAIPAAPVPVPDDIPVLEPAAAPGMEPGMETVPPESQPPLPAPLPPEPPAAEVPPAAEPVPPPFPDPEVAPPPPEAVAPAPELVPDGPVSDGNH</sequence>
<gene>
    <name evidence="4" type="ORF">M2272_000856</name>
</gene>
<accession>A0ABT6KU40</accession>
<evidence type="ECO:0000256" key="1">
    <source>
        <dbReference type="SAM" id="MobiDB-lite"/>
    </source>
</evidence>
<keyword evidence="2" id="KW-0472">Membrane</keyword>
<comment type="caution">
    <text evidence="4">The sequence shown here is derived from an EMBL/GenBank/DDBJ whole genome shotgun (WGS) entry which is preliminary data.</text>
</comment>
<keyword evidence="2" id="KW-1133">Transmembrane helix</keyword>
<dbReference type="EMBL" id="JARXVE010000001">
    <property type="protein sequence ID" value="MDH6194235.1"/>
    <property type="molecule type" value="Genomic_DNA"/>
</dbReference>
<dbReference type="RefSeq" id="WP_280830859.1">
    <property type="nucleotide sequence ID" value="NZ_JARXVE010000001.1"/>
</dbReference>
<evidence type="ECO:0000256" key="2">
    <source>
        <dbReference type="SAM" id="Phobius"/>
    </source>
</evidence>
<keyword evidence="5" id="KW-1185">Reference proteome</keyword>
<evidence type="ECO:0000313" key="4">
    <source>
        <dbReference type="EMBL" id="MDH6194235.1"/>
    </source>
</evidence>
<evidence type="ECO:0000259" key="3">
    <source>
        <dbReference type="Pfam" id="PF23717"/>
    </source>
</evidence>
<feature type="transmembrane region" description="Helical" evidence="2">
    <location>
        <begin position="253"/>
        <end position="279"/>
    </location>
</feature>
<dbReference type="Proteomes" id="UP001160130">
    <property type="component" value="Unassembled WGS sequence"/>
</dbReference>